<sequence>MDKFSKNDSLGWHIAVLSKIMASKLEEELKKFDLKLAYWPTLMLLWEQEGQTQTDLTNGCQTNHYTTTRVLDKLEVCGLVERRLDPSNRRVFRIFLTERGRELEAPLTQIATNINKQVLHKLEQKDQKALLNLLKSINDV</sequence>
<keyword evidence="3" id="KW-0804">Transcription</keyword>
<dbReference type="EMBL" id="AUXX01000031">
    <property type="protein sequence ID" value="KZN63889.1"/>
    <property type="molecule type" value="Genomic_DNA"/>
</dbReference>
<dbReference type="Pfam" id="PF01047">
    <property type="entry name" value="MarR"/>
    <property type="match status" value="1"/>
</dbReference>
<evidence type="ECO:0000256" key="2">
    <source>
        <dbReference type="ARBA" id="ARBA00023125"/>
    </source>
</evidence>
<evidence type="ECO:0000256" key="3">
    <source>
        <dbReference type="ARBA" id="ARBA00023163"/>
    </source>
</evidence>
<evidence type="ECO:0000313" key="6">
    <source>
        <dbReference type="Proteomes" id="UP000076661"/>
    </source>
</evidence>
<feature type="domain" description="HTH marR-type" evidence="4">
    <location>
        <begin position="7"/>
        <end position="139"/>
    </location>
</feature>
<dbReference type="InterPro" id="IPR036388">
    <property type="entry name" value="WH-like_DNA-bd_sf"/>
</dbReference>
<name>A0A167L6G6_9GAMM</name>
<protein>
    <recommendedName>
        <fullName evidence="4">HTH marR-type domain-containing protein</fullName>
    </recommendedName>
</protein>
<organism evidence="5 6">
    <name type="scientific">Pseudoalteromonas luteoviolacea S4060-1</name>
    <dbReference type="NCBI Taxonomy" id="1365257"/>
    <lineage>
        <taxon>Bacteria</taxon>
        <taxon>Pseudomonadati</taxon>
        <taxon>Pseudomonadota</taxon>
        <taxon>Gammaproteobacteria</taxon>
        <taxon>Alteromonadales</taxon>
        <taxon>Pseudoalteromonadaceae</taxon>
        <taxon>Pseudoalteromonas</taxon>
    </lineage>
</organism>
<dbReference type="SUPFAM" id="SSF46785">
    <property type="entry name" value="Winged helix' DNA-binding domain"/>
    <property type="match status" value="1"/>
</dbReference>
<evidence type="ECO:0000313" key="5">
    <source>
        <dbReference type="EMBL" id="KZN63889.1"/>
    </source>
</evidence>
<reference evidence="5 6" key="1">
    <citation type="submission" date="2013-07" db="EMBL/GenBank/DDBJ databases">
        <title>Comparative Genomic and Metabolomic Analysis of Twelve Strains of Pseudoalteromonas luteoviolacea.</title>
        <authorList>
            <person name="Vynne N.G."/>
            <person name="Mansson M."/>
            <person name="Gram L."/>
        </authorList>
    </citation>
    <scope>NUCLEOTIDE SEQUENCE [LARGE SCALE GENOMIC DNA]</scope>
    <source>
        <strain evidence="5 6">S4060-1</strain>
    </source>
</reference>
<proteinExistence type="predicted"/>
<dbReference type="PROSITE" id="PS50995">
    <property type="entry name" value="HTH_MARR_2"/>
    <property type="match status" value="1"/>
</dbReference>
<dbReference type="PANTHER" id="PTHR42756">
    <property type="entry name" value="TRANSCRIPTIONAL REGULATOR, MARR"/>
    <property type="match status" value="1"/>
</dbReference>
<dbReference type="Proteomes" id="UP000076661">
    <property type="component" value="Unassembled WGS sequence"/>
</dbReference>
<evidence type="ECO:0000256" key="1">
    <source>
        <dbReference type="ARBA" id="ARBA00023015"/>
    </source>
</evidence>
<accession>A0A167L6G6</accession>
<dbReference type="PANTHER" id="PTHR42756:SF1">
    <property type="entry name" value="TRANSCRIPTIONAL REPRESSOR OF EMRAB OPERON"/>
    <property type="match status" value="1"/>
</dbReference>
<dbReference type="AlphaFoldDB" id="A0A167L6G6"/>
<evidence type="ECO:0000259" key="4">
    <source>
        <dbReference type="PROSITE" id="PS50995"/>
    </source>
</evidence>
<keyword evidence="2" id="KW-0238">DNA-binding</keyword>
<dbReference type="PRINTS" id="PR00598">
    <property type="entry name" value="HTHMARR"/>
</dbReference>
<dbReference type="PATRIC" id="fig|1365257.3.peg.3490"/>
<dbReference type="SMART" id="SM00347">
    <property type="entry name" value="HTH_MARR"/>
    <property type="match status" value="1"/>
</dbReference>
<gene>
    <name evidence="5" type="ORF">N478_23360</name>
</gene>
<comment type="caution">
    <text evidence="5">The sequence shown here is derived from an EMBL/GenBank/DDBJ whole genome shotgun (WGS) entry which is preliminary data.</text>
</comment>
<dbReference type="InterPro" id="IPR036390">
    <property type="entry name" value="WH_DNA-bd_sf"/>
</dbReference>
<dbReference type="GO" id="GO:0003700">
    <property type="term" value="F:DNA-binding transcription factor activity"/>
    <property type="evidence" value="ECO:0007669"/>
    <property type="project" value="InterPro"/>
</dbReference>
<keyword evidence="1" id="KW-0805">Transcription regulation</keyword>
<dbReference type="GO" id="GO:0003677">
    <property type="term" value="F:DNA binding"/>
    <property type="evidence" value="ECO:0007669"/>
    <property type="project" value="UniProtKB-KW"/>
</dbReference>
<dbReference type="InterPro" id="IPR000835">
    <property type="entry name" value="HTH_MarR-typ"/>
</dbReference>
<dbReference type="Gene3D" id="1.10.10.10">
    <property type="entry name" value="Winged helix-like DNA-binding domain superfamily/Winged helix DNA-binding domain"/>
    <property type="match status" value="1"/>
</dbReference>
<dbReference type="RefSeq" id="WP_063381928.1">
    <property type="nucleotide sequence ID" value="NZ_AUXX01000031.1"/>
</dbReference>